<organism evidence="2 3">
    <name type="scientific">Acrobeloides nanus</name>
    <dbReference type="NCBI Taxonomy" id="290746"/>
    <lineage>
        <taxon>Eukaryota</taxon>
        <taxon>Metazoa</taxon>
        <taxon>Ecdysozoa</taxon>
        <taxon>Nematoda</taxon>
        <taxon>Chromadorea</taxon>
        <taxon>Rhabditida</taxon>
        <taxon>Tylenchina</taxon>
        <taxon>Cephalobomorpha</taxon>
        <taxon>Cephaloboidea</taxon>
        <taxon>Cephalobidae</taxon>
        <taxon>Acrobeloides</taxon>
    </lineage>
</organism>
<dbReference type="CDD" id="cd00170">
    <property type="entry name" value="SEC14"/>
    <property type="match status" value="1"/>
</dbReference>
<protein>
    <submittedName>
        <fullName evidence="3">CRAL-TRIO domain-containing protein</fullName>
    </submittedName>
</protein>
<name>A0A914BYY6_9BILA</name>
<feature type="domain" description="CRAL-TRIO" evidence="1">
    <location>
        <begin position="108"/>
        <end position="267"/>
    </location>
</feature>
<dbReference type="SUPFAM" id="SSF101576">
    <property type="entry name" value="Supernatant protein factor (SPF), C-terminal domain"/>
    <property type="match status" value="1"/>
</dbReference>
<dbReference type="PROSITE" id="PS50191">
    <property type="entry name" value="CRAL_TRIO"/>
    <property type="match status" value="1"/>
</dbReference>
<dbReference type="Gene3D" id="3.40.525.10">
    <property type="entry name" value="CRAL-TRIO lipid binding domain"/>
    <property type="match status" value="1"/>
</dbReference>
<dbReference type="InterPro" id="IPR036598">
    <property type="entry name" value="GOLD_dom_sf"/>
</dbReference>
<dbReference type="SUPFAM" id="SSF52087">
    <property type="entry name" value="CRAL/TRIO domain"/>
    <property type="match status" value="1"/>
</dbReference>
<dbReference type="SMART" id="SM00516">
    <property type="entry name" value="SEC14"/>
    <property type="match status" value="1"/>
</dbReference>
<dbReference type="InterPro" id="IPR053302">
    <property type="entry name" value="CRAL-TRIO_domain"/>
</dbReference>
<dbReference type="InterPro" id="IPR036865">
    <property type="entry name" value="CRAL-TRIO_dom_sf"/>
</dbReference>
<accession>A0A914BYY6</accession>
<dbReference type="InterPro" id="IPR001251">
    <property type="entry name" value="CRAL-TRIO_dom"/>
</dbReference>
<dbReference type="PANTHER" id="PTHR47159">
    <property type="entry name" value="PROTEIN CBG07705-RELATED"/>
    <property type="match status" value="1"/>
</dbReference>
<dbReference type="PANTHER" id="PTHR47159:SF6">
    <property type="entry name" value="CRAL-TRIO DOMAIN-CONTAINING PROTEIN"/>
    <property type="match status" value="1"/>
</dbReference>
<keyword evidence="2" id="KW-1185">Reference proteome</keyword>
<dbReference type="Gene3D" id="2.60.120.680">
    <property type="entry name" value="GOLD domain"/>
    <property type="match status" value="1"/>
</dbReference>
<dbReference type="InterPro" id="IPR058960">
    <property type="entry name" value="Ctg-1-like_C"/>
</dbReference>
<evidence type="ECO:0000313" key="3">
    <source>
        <dbReference type="WBParaSite" id="ACRNAN_Path_1321.g5196.t1"/>
    </source>
</evidence>
<dbReference type="Proteomes" id="UP000887540">
    <property type="component" value="Unplaced"/>
</dbReference>
<evidence type="ECO:0000313" key="2">
    <source>
        <dbReference type="Proteomes" id="UP000887540"/>
    </source>
</evidence>
<dbReference type="Pfam" id="PF00650">
    <property type="entry name" value="CRAL_TRIO"/>
    <property type="match status" value="1"/>
</dbReference>
<evidence type="ECO:0000259" key="1">
    <source>
        <dbReference type="PROSITE" id="PS50191"/>
    </source>
</evidence>
<reference evidence="3" key="1">
    <citation type="submission" date="2022-11" db="UniProtKB">
        <authorList>
            <consortium name="WormBaseParasite"/>
        </authorList>
    </citation>
    <scope>IDENTIFICATION</scope>
</reference>
<dbReference type="AlphaFoldDB" id="A0A914BYY6"/>
<proteinExistence type="predicted"/>
<dbReference type="Pfam" id="PF25883">
    <property type="entry name" value="F28H7_8_C"/>
    <property type="match status" value="1"/>
</dbReference>
<sequence>MSRVFTTNFGESLSSESKKRVNEVRLHLNQPIHPNFNNDFNIYRFVMNAERQYKNRKEIIEMAAKTLNNHLRIRKCLELDELPDIPFAENPIFKHRYLPCGEIQPFTDKLNRLLWYIEYATISVEDISHGAKSSEACKYQFWQFEHMLRRVNKQEEESGKLSSLRHIIDMTGYEINPFTMIFVSSGTLSYYSQLFHYENYPELVYPIEMVNIAKWVHVPYRLIKTMMPAGFTDRFRLHDGNFMETLLEDLSIEHIPSTLGGKNADIKCIPAIKKPLNEYPKPASQHIGSLEAIHLPPRKTKFLPIDVKTEGCKLSWYFSTDGDVYFGIFYEPQLEIIEKSKSEKEFETDSKEMVYPWWKLSAKLVHDIDSIECKKPGRYYAVFHNSHSWLQNRNVKVMVQLTDSDGNTFRHYQDGAREKISDDNSILRSLSS</sequence>
<dbReference type="WBParaSite" id="ACRNAN_Path_1321.g5196.t1">
    <property type="protein sequence ID" value="ACRNAN_Path_1321.g5196.t1"/>
    <property type="gene ID" value="ACRNAN_Path_1321.g5196"/>
</dbReference>